<accession>A0A160DUY4</accession>
<evidence type="ECO:0000259" key="2">
    <source>
        <dbReference type="Pfam" id="PF01558"/>
    </source>
</evidence>
<dbReference type="GO" id="GO:0016903">
    <property type="term" value="F:oxidoreductase activity, acting on the aldehyde or oxo group of donors"/>
    <property type="evidence" value="ECO:0007669"/>
    <property type="project" value="InterPro"/>
</dbReference>
<dbReference type="Gene3D" id="3.40.50.970">
    <property type="match status" value="1"/>
</dbReference>
<evidence type="ECO:0000259" key="3">
    <source>
        <dbReference type="Pfam" id="PF20169"/>
    </source>
</evidence>
<keyword evidence="5" id="KW-1185">Reference proteome</keyword>
<evidence type="ECO:0000313" key="5">
    <source>
        <dbReference type="Proteomes" id="UP000076830"/>
    </source>
</evidence>
<organism evidence="4 5">
    <name type="scientific">Dokdonella koreensis DS-123</name>
    <dbReference type="NCBI Taxonomy" id="1300342"/>
    <lineage>
        <taxon>Bacteria</taxon>
        <taxon>Pseudomonadati</taxon>
        <taxon>Pseudomonadota</taxon>
        <taxon>Gammaproteobacteria</taxon>
        <taxon>Lysobacterales</taxon>
        <taxon>Rhodanobacteraceae</taxon>
        <taxon>Dokdonella</taxon>
    </lineage>
</organism>
<dbReference type="RefSeq" id="WP_067647538.1">
    <property type="nucleotide sequence ID" value="NZ_CP015249.1"/>
</dbReference>
<dbReference type="SUPFAM" id="SSF52518">
    <property type="entry name" value="Thiamin diphosphate-binding fold (THDP-binding)"/>
    <property type="match status" value="2"/>
</dbReference>
<dbReference type="PANTHER" id="PTHR48084">
    <property type="entry name" value="2-OXOGLUTARATE OXIDOREDUCTASE SUBUNIT KORB-RELATED"/>
    <property type="match status" value="1"/>
</dbReference>
<name>A0A160DUY4_9GAMM</name>
<evidence type="ECO:0000313" key="4">
    <source>
        <dbReference type="EMBL" id="ANB18299.1"/>
    </source>
</evidence>
<dbReference type="Proteomes" id="UP000076830">
    <property type="component" value="Chromosome"/>
</dbReference>
<reference evidence="4 5" key="1">
    <citation type="submission" date="2016-04" db="EMBL/GenBank/DDBJ databases">
        <title>Complete genome sequence of Dokdonella koreensis DS-123T.</title>
        <authorList>
            <person name="Kim J.F."/>
            <person name="Lee H."/>
            <person name="Kwak M.-J."/>
        </authorList>
    </citation>
    <scope>NUCLEOTIDE SEQUENCE [LARGE SCALE GENOMIC DNA]</scope>
    <source>
        <strain evidence="4 5">DS-123</strain>
    </source>
</reference>
<dbReference type="InterPro" id="IPR019752">
    <property type="entry name" value="Pyrv/ketoisovalerate_OxRed_cat"/>
</dbReference>
<dbReference type="PATRIC" id="fig|1300342.3.peg.2232"/>
<dbReference type="SUPFAM" id="SSF52922">
    <property type="entry name" value="TK C-terminal domain-like"/>
    <property type="match status" value="1"/>
</dbReference>
<dbReference type="Gene3D" id="3.40.920.10">
    <property type="entry name" value="Pyruvate-ferredoxin oxidoreductase, PFOR, domain III"/>
    <property type="match status" value="1"/>
</dbReference>
<dbReference type="CDD" id="cd07034">
    <property type="entry name" value="TPP_PYR_PFOR_IOR-alpha_like"/>
    <property type="match status" value="1"/>
</dbReference>
<dbReference type="AlphaFoldDB" id="A0A160DUY4"/>
<dbReference type="InterPro" id="IPR002869">
    <property type="entry name" value="Pyrv_flavodox_OxRed_cen"/>
</dbReference>
<dbReference type="InterPro" id="IPR029061">
    <property type="entry name" value="THDP-binding"/>
</dbReference>
<protein>
    <submittedName>
        <fullName evidence="4">Indolepyruvate ferredoxin oxidreductase, alpha/beta subunit</fullName>
    </submittedName>
</protein>
<evidence type="ECO:0000256" key="1">
    <source>
        <dbReference type="ARBA" id="ARBA00023002"/>
    </source>
</evidence>
<dbReference type="InterPro" id="IPR046667">
    <property type="entry name" value="DUF6537"/>
</dbReference>
<dbReference type="NCBIfam" id="NF009589">
    <property type="entry name" value="PRK13030.1"/>
    <property type="match status" value="1"/>
</dbReference>
<sequence length="1189" mass="129888">MSVPAPNVDREYTLDHKYTRSEGRIYLSGVQALVRLPLMQQMRDRAAGVNTAGFISGYRGSPLGGFDLELWKARKHLKASAIEFTPGLNEDLGATMVWGTQQTNLFPGAKVDGVFAMWYGKGPGVDRCGDVFKHGNAAGTSRHGGVLALAADDHACRSSTLPHGSELEFVSAMMPILNPAGVQDILDMGLLGWAMSRFTGRWVGFKTIAETVESSASVNVNPHQLDIVLPEDFALPPGGLNIRWPDPPLDQEMRLHRYAVQAATAFARANRIDRIVLDSPKARLGIVTTGKSYLDVLQALEYLGISERDAREIGIRVYKIGMTWPLEPVGIRQFADGLEDVIVVEEKRSFIESQMKEYMYNWPTRPSVVGKYDEDGNWVLPSTNELTPAMIALVIARRLSRFFSSEAIRARVAWIEAKEQELTLPRANFPRAAHYCSGCPHNTSTAVPEGSRAQGGIGCHYMVTWMDRRTDTFSHMGGEGVTWCGQAPFTETEHVFQNLGDGTYFHSGSLAIRQAIAAKVNITYKILYNDAVAMTGGQPVDGTLTVPDIAHQMRAEGVQAIIVVSDDIAKWSRPEIFPSGVEFVHRDELDAVQKRMRQIKGVSILIYDQTCATEKRRRRKRGKLEDPKKRVFINSLVCEGCGDCGAKSFCVSVLPKETEYGRKREIDQSGCNKDYSCVKGFCPSFVTVHGGGLRKKKGSGGAVDFGALPMPVFATALDQPWNILVTGIGGTGVVTIGALIGMAAHLEGKGSTVLDQTGLAQKGGAVTCHLRIAKSPADIHAVRIAAGEADLVLGCDMVVVNDYWALSKIRAGRSNVVLNSYEAMPGTFTTKPDLVFPAQKIIDSVKLALDGRAPELVDATELATALLGDTIAANLFMLGYAWQKGWVPLSLDALMRAIELNGAAIEMNTAAFNWGRLGAHDIGQVRAAAGIKPHLPSGAIPLALPIRPAAGAAVPSPAAAGADALDDVALSVDLDEAIARRRTFLTDYQNAAYAGRYAALVERVRAAEQQAAPGTKALTEAVARYAFKLMAYKDEYEVARLYTRGDFEQRIRETFEGDYTIHFHLAPPLLARKDAEGHLRKAEYGPWVFTAFRVLARLKGLRGTPLDLFGYTAERKMERRLIEDYFRQVEELLAGLDRDNHALAVDIASVPELIRGYGHVKERHLADAMKRQDDLLAAWRNPAGARAAA</sequence>
<keyword evidence="4" id="KW-0670">Pyruvate</keyword>
<dbReference type="KEGG" id="dko:I596_2288"/>
<dbReference type="EMBL" id="CP015249">
    <property type="protein sequence ID" value="ANB18299.1"/>
    <property type="molecule type" value="Genomic_DNA"/>
</dbReference>
<dbReference type="SUPFAM" id="SSF53323">
    <property type="entry name" value="Pyruvate-ferredoxin oxidoreductase, PFOR, domain III"/>
    <property type="match status" value="1"/>
</dbReference>
<dbReference type="STRING" id="1300342.I596_2288"/>
<feature type="domain" description="Pyruvate/ketoisovalerate oxidoreductase catalytic" evidence="2">
    <location>
        <begin position="729"/>
        <end position="915"/>
    </location>
</feature>
<dbReference type="Pfam" id="PF20169">
    <property type="entry name" value="DUF6537"/>
    <property type="match status" value="1"/>
</dbReference>
<keyword evidence="1" id="KW-0560">Oxidoreductase</keyword>
<proteinExistence type="predicted"/>
<dbReference type="OrthoDB" id="9803617at2"/>
<dbReference type="InterPro" id="IPR009014">
    <property type="entry name" value="Transketo_C/PFOR_II"/>
</dbReference>
<dbReference type="CDD" id="cd02008">
    <property type="entry name" value="TPP_IOR_alpha"/>
    <property type="match status" value="1"/>
</dbReference>
<gene>
    <name evidence="4" type="ORF">I596_2288</name>
</gene>
<dbReference type="InterPro" id="IPR051457">
    <property type="entry name" value="2-oxoacid:Fd_oxidoreductase"/>
</dbReference>
<feature type="domain" description="DUF6537" evidence="3">
    <location>
        <begin position="974"/>
        <end position="1173"/>
    </location>
</feature>
<dbReference type="PANTHER" id="PTHR48084:SF3">
    <property type="entry name" value="SUBUNIT OF PYRUVATE:FLAVODOXIN OXIDOREDUCTASE"/>
    <property type="match status" value="1"/>
</dbReference>
<dbReference type="NCBIfam" id="NF009588">
    <property type="entry name" value="PRK13029.1"/>
    <property type="match status" value="1"/>
</dbReference>
<dbReference type="Pfam" id="PF01558">
    <property type="entry name" value="POR"/>
    <property type="match status" value="1"/>
</dbReference>
<dbReference type="InterPro" id="IPR002880">
    <property type="entry name" value="Pyrv_Fd/Flavodoxin_OxRdtase_N"/>
</dbReference>